<protein>
    <submittedName>
        <fullName evidence="1">Uncharacterized protein</fullName>
    </submittedName>
</protein>
<dbReference type="AlphaFoldDB" id="A0A0W8FZI4"/>
<gene>
    <name evidence="1" type="ORF">ASZ90_003852</name>
</gene>
<dbReference type="EMBL" id="LNQE01000486">
    <property type="protein sequence ID" value="KUG26314.1"/>
    <property type="molecule type" value="Genomic_DNA"/>
</dbReference>
<proteinExistence type="predicted"/>
<accession>A0A0W8FZI4</accession>
<reference evidence="1" key="1">
    <citation type="journal article" date="2015" name="Proc. Natl. Acad. Sci. U.S.A.">
        <title>Networks of energetic and metabolic interactions define dynamics in microbial communities.</title>
        <authorList>
            <person name="Embree M."/>
            <person name="Liu J.K."/>
            <person name="Al-Bassam M.M."/>
            <person name="Zengler K."/>
        </authorList>
    </citation>
    <scope>NUCLEOTIDE SEQUENCE</scope>
</reference>
<comment type="caution">
    <text evidence="1">The sequence shown here is derived from an EMBL/GenBank/DDBJ whole genome shotgun (WGS) entry which is preliminary data.</text>
</comment>
<organism evidence="1">
    <name type="scientific">hydrocarbon metagenome</name>
    <dbReference type="NCBI Taxonomy" id="938273"/>
    <lineage>
        <taxon>unclassified sequences</taxon>
        <taxon>metagenomes</taxon>
        <taxon>ecological metagenomes</taxon>
    </lineage>
</organism>
<sequence>MFSDISTFLKEEAEKRGIDLDEEVDMSEYENAKEKANSHPLTKMAYKYFQFVNDWLKSREEIITKQVDEFIKSAELGLDEETIQNNVKEFQDAIEVIQWYFTLIRVKIIRALHTKFDKTHVDDEFQYEQVNTSAKIALVGCERSLTAWKTLYDYLKEDEDKILTMLAYLDKLIKEINEEFPDVAEFKRPYFD</sequence>
<evidence type="ECO:0000313" key="1">
    <source>
        <dbReference type="EMBL" id="KUG26314.1"/>
    </source>
</evidence>
<name>A0A0W8FZI4_9ZZZZ</name>